<protein>
    <submittedName>
        <fullName evidence="2">Ankyrin repeat-containing domain protein</fullName>
    </submittedName>
</protein>
<dbReference type="PANTHER" id="PTHR34706:SF3">
    <property type="entry name" value="ANKYRIN REPEAT PROTEIN (AFU_ORTHOLOGUE AFUA_7G06200)"/>
    <property type="match status" value="1"/>
</dbReference>
<feature type="repeat" description="ANK" evidence="1">
    <location>
        <begin position="33"/>
        <end position="65"/>
    </location>
</feature>
<name>A0A5N6TM03_ASPAV</name>
<sequence length="495" mass="55339">MSRLHAQSRIGNLKHSDLKRYLETIDIDSTDENGYTPLSLAVKNGHPSAVKILLQQGADPNKCTRDGRSPLYLAASGKQNRARIVELLLENKASVDEPRPEYDNDTPLMMAITKGRDPDVIRQLVDAGASLAKSNDRGDTARSLADQMADPAIRNALLPKEQQGRGRAELIQLLISAALLALACIGNWKGWKGIVSDAIRTIYTFTSQKLNGSNPPPGTDFEDPETSEQFKHNINNIVQKCGLEDFYPPGDSYVDQVASKAAKLKKDPNATLNSSDDICNLARVALYQPILYCDDSGSMNQDGRAEGQRALVKRITNVATRLVPQNNGVHLRFINRDDTTANNLRQSDIEQRMQFTPTGSSEIGTNLRTKILQPFVYDVLSSGVLERPILVMTITDGCPEGEDTLEFRNAVVKCTEWLSMGSYEEDAVMFCLSQIGNDPEAVRFLETFDDDSDIEEVVFRTAEHLDDRFRELRDNERELDRWILQMLNEPFAYRN</sequence>
<dbReference type="Pfam" id="PF00023">
    <property type="entry name" value="Ank"/>
    <property type="match status" value="1"/>
</dbReference>
<evidence type="ECO:0000256" key="1">
    <source>
        <dbReference type="PROSITE-ProRule" id="PRU00023"/>
    </source>
</evidence>
<gene>
    <name evidence="2" type="ORF">BDV25DRAFT_39437</name>
</gene>
<dbReference type="InterPro" id="IPR002110">
    <property type="entry name" value="Ankyrin_rpt"/>
</dbReference>
<dbReference type="AlphaFoldDB" id="A0A5N6TM03"/>
<keyword evidence="1" id="KW-0040">ANK repeat</keyword>
<keyword evidence="3" id="KW-1185">Reference proteome</keyword>
<dbReference type="Pfam" id="PF12796">
    <property type="entry name" value="Ank_2"/>
    <property type="match status" value="1"/>
</dbReference>
<dbReference type="PROSITE" id="PS50088">
    <property type="entry name" value="ANK_REPEAT"/>
    <property type="match status" value="3"/>
</dbReference>
<dbReference type="SUPFAM" id="SSF48403">
    <property type="entry name" value="Ankyrin repeat"/>
    <property type="match status" value="1"/>
</dbReference>
<accession>A0A5N6TM03</accession>
<feature type="repeat" description="ANK" evidence="1">
    <location>
        <begin position="66"/>
        <end position="100"/>
    </location>
</feature>
<dbReference type="SMART" id="SM00248">
    <property type="entry name" value="ANK"/>
    <property type="match status" value="3"/>
</dbReference>
<dbReference type="OrthoDB" id="2142040at2759"/>
<dbReference type="Proteomes" id="UP000325780">
    <property type="component" value="Unassembled WGS sequence"/>
</dbReference>
<organism evidence="2 3">
    <name type="scientific">Aspergillus avenaceus</name>
    <dbReference type="NCBI Taxonomy" id="36643"/>
    <lineage>
        <taxon>Eukaryota</taxon>
        <taxon>Fungi</taxon>
        <taxon>Dikarya</taxon>
        <taxon>Ascomycota</taxon>
        <taxon>Pezizomycotina</taxon>
        <taxon>Eurotiomycetes</taxon>
        <taxon>Eurotiomycetidae</taxon>
        <taxon>Eurotiales</taxon>
        <taxon>Aspergillaceae</taxon>
        <taxon>Aspergillus</taxon>
        <taxon>Aspergillus subgen. Circumdati</taxon>
    </lineage>
</organism>
<dbReference type="Gene3D" id="1.25.40.20">
    <property type="entry name" value="Ankyrin repeat-containing domain"/>
    <property type="match status" value="1"/>
</dbReference>
<proteinExistence type="predicted"/>
<dbReference type="EMBL" id="ML742223">
    <property type="protein sequence ID" value="KAE8147149.1"/>
    <property type="molecule type" value="Genomic_DNA"/>
</dbReference>
<dbReference type="InterPro" id="IPR036770">
    <property type="entry name" value="Ankyrin_rpt-contain_sf"/>
</dbReference>
<evidence type="ECO:0000313" key="2">
    <source>
        <dbReference type="EMBL" id="KAE8147149.1"/>
    </source>
</evidence>
<feature type="repeat" description="ANK" evidence="1">
    <location>
        <begin position="103"/>
        <end position="136"/>
    </location>
</feature>
<reference evidence="2 3" key="1">
    <citation type="submission" date="2019-04" db="EMBL/GenBank/DDBJ databases">
        <title>Friends and foes A comparative genomics study of 23 Aspergillus species from section Flavi.</title>
        <authorList>
            <consortium name="DOE Joint Genome Institute"/>
            <person name="Kjaerbolling I."/>
            <person name="Vesth T."/>
            <person name="Frisvad J.C."/>
            <person name="Nybo J.L."/>
            <person name="Theobald S."/>
            <person name="Kildgaard S."/>
            <person name="Isbrandt T."/>
            <person name="Kuo A."/>
            <person name="Sato A."/>
            <person name="Lyhne E.K."/>
            <person name="Kogle M.E."/>
            <person name="Wiebenga A."/>
            <person name="Kun R.S."/>
            <person name="Lubbers R.J."/>
            <person name="Makela M.R."/>
            <person name="Barry K."/>
            <person name="Chovatia M."/>
            <person name="Clum A."/>
            <person name="Daum C."/>
            <person name="Haridas S."/>
            <person name="He G."/>
            <person name="LaButti K."/>
            <person name="Lipzen A."/>
            <person name="Mondo S."/>
            <person name="Riley R."/>
            <person name="Salamov A."/>
            <person name="Simmons B.A."/>
            <person name="Magnuson J.K."/>
            <person name="Henrissat B."/>
            <person name="Mortensen U.H."/>
            <person name="Larsen T.O."/>
            <person name="Devries R.P."/>
            <person name="Grigoriev I.V."/>
            <person name="Machida M."/>
            <person name="Baker S.E."/>
            <person name="Andersen M.R."/>
        </authorList>
    </citation>
    <scope>NUCLEOTIDE SEQUENCE [LARGE SCALE GENOMIC DNA]</scope>
    <source>
        <strain evidence="2 3">IBT 18842</strain>
    </source>
</reference>
<evidence type="ECO:0000313" key="3">
    <source>
        <dbReference type="Proteomes" id="UP000325780"/>
    </source>
</evidence>
<dbReference type="PROSITE" id="PS50297">
    <property type="entry name" value="ANK_REP_REGION"/>
    <property type="match status" value="3"/>
</dbReference>
<dbReference type="PANTHER" id="PTHR34706">
    <property type="entry name" value="SLR1338 PROTEIN"/>
    <property type="match status" value="1"/>
</dbReference>